<organism evidence="2">
    <name type="scientific">marine metagenome</name>
    <dbReference type="NCBI Taxonomy" id="408172"/>
    <lineage>
        <taxon>unclassified sequences</taxon>
        <taxon>metagenomes</taxon>
        <taxon>ecological metagenomes</taxon>
    </lineage>
</organism>
<dbReference type="GO" id="GO:0016702">
    <property type="term" value="F:oxidoreductase activity, acting on single donors with incorporation of molecular oxygen, incorporation of two atoms of oxygen"/>
    <property type="evidence" value="ECO:0007669"/>
    <property type="project" value="UniProtKB-ARBA"/>
</dbReference>
<gene>
    <name evidence="2" type="ORF">METZ01_LOCUS32081</name>
</gene>
<feature type="domain" description="Extradiol ring-cleavage dioxygenase class III enzyme subunit B" evidence="1">
    <location>
        <begin position="10"/>
        <end position="265"/>
    </location>
</feature>
<name>A0A381QMQ2_9ZZZZ</name>
<dbReference type="GO" id="GO:0008198">
    <property type="term" value="F:ferrous iron binding"/>
    <property type="evidence" value="ECO:0007669"/>
    <property type="project" value="InterPro"/>
</dbReference>
<sequence length="295" mass="33429">MAKGEIVMGALAPHPPHLVYAENPPQNEPVSEGGWEELRWGYERLRKSLADKEFDVIIIHTPHWQTYVGTHFLGVPHFKNLSVDPIFPNLFRYSYDLTVDVELSRAIHDHAAKAGLHVQMMENPDFRIDYGTITSCHLVRPDWDIPIVCISSNRSRNYFSVEVMQANMVKLGQATREAIEASGKRALLLSSNSLSHRHFTEEPEVPEDMSQEHITNHHQYLWDMKMIELMCSGKTREMIDIMPDFTEQTVAETDAGSLTWLMAALNFPEYQGEIHAYGTVIGTGNAIIGWDPASA</sequence>
<dbReference type="Pfam" id="PF02900">
    <property type="entry name" value="LigB"/>
    <property type="match status" value="1"/>
</dbReference>
<protein>
    <recommendedName>
        <fullName evidence="1">Extradiol ring-cleavage dioxygenase class III enzyme subunit B domain-containing protein</fullName>
    </recommendedName>
</protein>
<dbReference type="Gene3D" id="3.40.830.10">
    <property type="entry name" value="LigB-like"/>
    <property type="match status" value="1"/>
</dbReference>
<dbReference type="SUPFAM" id="SSF53213">
    <property type="entry name" value="LigB-like"/>
    <property type="match status" value="1"/>
</dbReference>
<proteinExistence type="predicted"/>
<dbReference type="EMBL" id="UINC01001378">
    <property type="protein sequence ID" value="SUZ79227.1"/>
    <property type="molecule type" value="Genomic_DNA"/>
</dbReference>
<evidence type="ECO:0000259" key="1">
    <source>
        <dbReference type="Pfam" id="PF02900"/>
    </source>
</evidence>
<dbReference type="AlphaFoldDB" id="A0A381QMQ2"/>
<dbReference type="InterPro" id="IPR004183">
    <property type="entry name" value="Xdiol_dOase_suB"/>
</dbReference>
<evidence type="ECO:0000313" key="2">
    <source>
        <dbReference type="EMBL" id="SUZ79227.1"/>
    </source>
</evidence>
<reference evidence="2" key="1">
    <citation type="submission" date="2018-05" db="EMBL/GenBank/DDBJ databases">
        <authorList>
            <person name="Lanie J.A."/>
            <person name="Ng W.-L."/>
            <person name="Kazmierczak K.M."/>
            <person name="Andrzejewski T.M."/>
            <person name="Davidsen T.M."/>
            <person name="Wayne K.J."/>
            <person name="Tettelin H."/>
            <person name="Glass J.I."/>
            <person name="Rusch D."/>
            <person name="Podicherti R."/>
            <person name="Tsui H.-C.T."/>
            <person name="Winkler M.E."/>
        </authorList>
    </citation>
    <scope>NUCLEOTIDE SEQUENCE</scope>
</reference>
<accession>A0A381QMQ2</accession>